<proteinExistence type="predicted"/>
<dbReference type="SUPFAM" id="SSF49562">
    <property type="entry name" value="C2 domain (Calcium/lipid-binding domain, CaLB)"/>
    <property type="match status" value="1"/>
</dbReference>
<reference evidence="1 2" key="1">
    <citation type="journal article" date="2020" name="Nat. Food">
        <title>A phased Vanilla planifolia genome enables genetic improvement of flavour and production.</title>
        <authorList>
            <person name="Hasing T."/>
            <person name="Tang H."/>
            <person name="Brym M."/>
            <person name="Khazi F."/>
            <person name="Huang T."/>
            <person name="Chambers A.H."/>
        </authorList>
    </citation>
    <scope>NUCLEOTIDE SEQUENCE [LARGE SCALE GENOMIC DNA]</scope>
    <source>
        <tissue evidence="1">Leaf</tissue>
    </source>
</reference>
<evidence type="ECO:0008006" key="3">
    <source>
        <dbReference type="Google" id="ProtNLM"/>
    </source>
</evidence>
<comment type="caution">
    <text evidence="1">The sequence shown here is derived from an EMBL/GenBank/DDBJ whole genome shotgun (WGS) entry which is preliminary data.</text>
</comment>
<sequence length="51" mass="5739">MDSLLGLLRVRIIRGVNLAFRDACGSDPYIVLRLGRQVSTITHELIRLDAM</sequence>
<dbReference type="EMBL" id="JADCNM010000001">
    <property type="protein sequence ID" value="KAG0501421.1"/>
    <property type="molecule type" value="Genomic_DNA"/>
</dbReference>
<name>A0A835S7T6_VANPL</name>
<dbReference type="InterPro" id="IPR035892">
    <property type="entry name" value="C2_domain_sf"/>
</dbReference>
<protein>
    <recommendedName>
        <fullName evidence="3">C2 domain-containing protein</fullName>
    </recommendedName>
</protein>
<dbReference type="Proteomes" id="UP000639772">
    <property type="component" value="Chromosome 1"/>
</dbReference>
<gene>
    <name evidence="1" type="ORF">HPP92_001493</name>
</gene>
<evidence type="ECO:0000313" key="2">
    <source>
        <dbReference type="Proteomes" id="UP000639772"/>
    </source>
</evidence>
<organism evidence="1 2">
    <name type="scientific">Vanilla planifolia</name>
    <name type="common">Vanilla</name>
    <dbReference type="NCBI Taxonomy" id="51239"/>
    <lineage>
        <taxon>Eukaryota</taxon>
        <taxon>Viridiplantae</taxon>
        <taxon>Streptophyta</taxon>
        <taxon>Embryophyta</taxon>
        <taxon>Tracheophyta</taxon>
        <taxon>Spermatophyta</taxon>
        <taxon>Magnoliopsida</taxon>
        <taxon>Liliopsida</taxon>
        <taxon>Asparagales</taxon>
        <taxon>Orchidaceae</taxon>
        <taxon>Vanilloideae</taxon>
        <taxon>Vanilleae</taxon>
        <taxon>Vanilla</taxon>
    </lineage>
</organism>
<dbReference type="AlphaFoldDB" id="A0A835S7T6"/>
<accession>A0A835S7T6</accession>
<evidence type="ECO:0000313" key="1">
    <source>
        <dbReference type="EMBL" id="KAG0501421.1"/>
    </source>
</evidence>